<name>A0A0U5CP80_ASPCI</name>
<gene>
    <name evidence="4" type="ORF">ASPCAL07583</name>
</gene>
<feature type="transmembrane region" description="Helical" evidence="2">
    <location>
        <begin position="130"/>
        <end position="149"/>
    </location>
</feature>
<feature type="transmembrane region" description="Helical" evidence="2">
    <location>
        <begin position="220"/>
        <end position="244"/>
    </location>
</feature>
<protein>
    <recommendedName>
        <fullName evidence="3">DUF7703 domain-containing protein</fullName>
    </recommendedName>
</protein>
<feature type="transmembrane region" description="Helical" evidence="2">
    <location>
        <begin position="59"/>
        <end position="84"/>
    </location>
</feature>
<evidence type="ECO:0000256" key="2">
    <source>
        <dbReference type="SAM" id="Phobius"/>
    </source>
</evidence>
<dbReference type="Pfam" id="PF24802">
    <property type="entry name" value="DUF7703"/>
    <property type="match status" value="1"/>
</dbReference>
<keyword evidence="2" id="KW-0812">Transmembrane</keyword>
<accession>A0A0U5CP80</accession>
<organism evidence="4 5">
    <name type="scientific">Aspergillus calidoustus</name>
    <dbReference type="NCBI Taxonomy" id="454130"/>
    <lineage>
        <taxon>Eukaryota</taxon>
        <taxon>Fungi</taxon>
        <taxon>Dikarya</taxon>
        <taxon>Ascomycota</taxon>
        <taxon>Pezizomycotina</taxon>
        <taxon>Eurotiomycetes</taxon>
        <taxon>Eurotiomycetidae</taxon>
        <taxon>Eurotiales</taxon>
        <taxon>Aspergillaceae</taxon>
        <taxon>Aspergillus</taxon>
        <taxon>Aspergillus subgen. Nidulantes</taxon>
    </lineage>
</organism>
<evidence type="ECO:0000256" key="1">
    <source>
        <dbReference type="SAM" id="MobiDB-lite"/>
    </source>
</evidence>
<dbReference type="InterPro" id="IPR056120">
    <property type="entry name" value="DUF7703"/>
</dbReference>
<feature type="domain" description="DUF7703" evidence="3">
    <location>
        <begin position="35"/>
        <end position="258"/>
    </location>
</feature>
<dbReference type="EMBL" id="CDMC01000006">
    <property type="protein sequence ID" value="CEN60912.1"/>
    <property type="molecule type" value="Genomic_DNA"/>
</dbReference>
<evidence type="ECO:0000313" key="4">
    <source>
        <dbReference type="EMBL" id="CEN60912.1"/>
    </source>
</evidence>
<proteinExistence type="predicted"/>
<keyword evidence="2" id="KW-1133">Transmembrane helix</keyword>
<keyword evidence="5" id="KW-1185">Reference proteome</keyword>
<dbReference type="PANTHER" id="PTHR37013:SF5">
    <property type="entry name" value="INTEGRAL MEMBRANE PROTEIN"/>
    <property type="match status" value="1"/>
</dbReference>
<keyword evidence="2" id="KW-0472">Membrane</keyword>
<reference evidence="5" key="1">
    <citation type="journal article" date="2016" name="Genome Announc.">
        <title>Draft genome sequences of fungus Aspergillus calidoustus.</title>
        <authorList>
            <person name="Horn F."/>
            <person name="Linde J."/>
            <person name="Mattern D.J."/>
            <person name="Walther G."/>
            <person name="Guthke R."/>
            <person name="Scherlach K."/>
            <person name="Martin K."/>
            <person name="Brakhage A.A."/>
            <person name="Petzke L."/>
            <person name="Valiante V."/>
        </authorList>
    </citation>
    <scope>NUCLEOTIDE SEQUENCE [LARGE SCALE GENOMIC DNA]</scope>
    <source>
        <strain evidence="5">SF006504</strain>
    </source>
</reference>
<evidence type="ECO:0000259" key="3">
    <source>
        <dbReference type="Pfam" id="PF24802"/>
    </source>
</evidence>
<dbReference type="Proteomes" id="UP000054771">
    <property type="component" value="Unassembled WGS sequence"/>
</dbReference>
<feature type="transmembrane region" description="Helical" evidence="2">
    <location>
        <begin position="27"/>
        <end position="47"/>
    </location>
</feature>
<dbReference type="PANTHER" id="PTHR37013">
    <property type="entry name" value="INTEGRAL MEMBRANE PROTEIN (AFU_ORTHOLOGUE AFUA_1G05950)-RELATED"/>
    <property type="match status" value="1"/>
</dbReference>
<dbReference type="OrthoDB" id="10414806at2759"/>
<feature type="region of interest" description="Disordered" evidence="1">
    <location>
        <begin position="341"/>
        <end position="363"/>
    </location>
</feature>
<sequence>MGNGRARVEHLLLGGEAGKPQDPTNDIFFAGVILLSIASYNVVKVLIWILSTFRHFRGLYFYSVLITDISLMGFIGLSFLMLYIGCSPGWPAGLWGIVCAVLQTAQILIFYTRLHLVCPHNPGVVRTVRILIVITCIVLIPLLVISGIYASVTPSWVATCGIITRSVRITVTVREMVVCTIYCLQAFKELSTIAAHKGRAGEKVMQQLIAVQLAINLMDIALIALTFGSPMTIQLGYTSLVYAIKLKMEFAILNTLKTLLTSPMEFLPSSRMPEPQPSCIPSSIPTVNTVHPNPPPPRLRPHPHARLFHPKTGSANSSRVTALLLSAQKFLNAFIRRDDNRVAPPPLSPPTEHGAQALISVPR</sequence>
<dbReference type="AlphaFoldDB" id="A0A0U5CP80"/>
<feature type="transmembrane region" description="Helical" evidence="2">
    <location>
        <begin position="90"/>
        <end position="110"/>
    </location>
</feature>
<evidence type="ECO:0000313" key="5">
    <source>
        <dbReference type="Proteomes" id="UP000054771"/>
    </source>
</evidence>